<dbReference type="EMBL" id="BMYD01000002">
    <property type="protein sequence ID" value="GHA80431.1"/>
    <property type="molecule type" value="Genomic_DNA"/>
</dbReference>
<evidence type="ECO:0000313" key="3">
    <source>
        <dbReference type="EMBL" id="GHA80431.1"/>
    </source>
</evidence>
<accession>A0A918SZD8</accession>
<keyword evidence="4" id="KW-1185">Reference proteome</keyword>
<organism evidence="3 4">
    <name type="scientific">Cognatilysobacter bugurensis</name>
    <dbReference type="NCBI Taxonomy" id="543356"/>
    <lineage>
        <taxon>Bacteria</taxon>
        <taxon>Pseudomonadati</taxon>
        <taxon>Pseudomonadota</taxon>
        <taxon>Gammaproteobacteria</taxon>
        <taxon>Lysobacterales</taxon>
        <taxon>Lysobacteraceae</taxon>
        <taxon>Cognatilysobacter</taxon>
    </lineage>
</organism>
<evidence type="ECO:0000256" key="1">
    <source>
        <dbReference type="SAM" id="SignalP"/>
    </source>
</evidence>
<name>A0A918SZD8_9GAMM</name>
<dbReference type="RefSeq" id="WP_189455537.1">
    <property type="nucleotide sequence ID" value="NZ_BMYD01000002.1"/>
</dbReference>
<dbReference type="InterPro" id="IPR059226">
    <property type="entry name" value="Choice_anch_Q_dom"/>
</dbReference>
<feature type="domain" description="Big-1" evidence="2">
    <location>
        <begin position="656"/>
        <end position="748"/>
    </location>
</feature>
<dbReference type="SUPFAM" id="SSF49373">
    <property type="entry name" value="Invasin/intimin cell-adhesion fragments"/>
    <property type="match status" value="1"/>
</dbReference>
<dbReference type="AlphaFoldDB" id="A0A918SZD8"/>
<dbReference type="InterPro" id="IPR003344">
    <property type="entry name" value="Big_1_dom"/>
</dbReference>
<keyword evidence="1" id="KW-0732">Signal</keyword>
<feature type="chain" id="PRO_5037126970" description="Big-1 domain-containing protein" evidence="1">
    <location>
        <begin position="27"/>
        <end position="870"/>
    </location>
</feature>
<evidence type="ECO:0000259" key="2">
    <source>
        <dbReference type="SMART" id="SM00634"/>
    </source>
</evidence>
<protein>
    <recommendedName>
        <fullName evidence="2">Big-1 domain-containing protein</fullName>
    </recommendedName>
</protein>
<comment type="caution">
    <text evidence="3">The sequence shown here is derived from an EMBL/GenBank/DDBJ whole genome shotgun (WGS) entry which is preliminary data.</text>
</comment>
<gene>
    <name evidence="3" type="ORF">GCM10007067_17760</name>
</gene>
<dbReference type="SMART" id="SM00634">
    <property type="entry name" value="BID_1"/>
    <property type="match status" value="2"/>
</dbReference>
<dbReference type="NCBIfam" id="NF041518">
    <property type="entry name" value="choice_anch_Q"/>
    <property type="match status" value="1"/>
</dbReference>
<dbReference type="InterPro" id="IPR008964">
    <property type="entry name" value="Invasin/intimin_cell_adhesion"/>
</dbReference>
<dbReference type="SUPFAM" id="SSF51126">
    <property type="entry name" value="Pectin lyase-like"/>
    <property type="match status" value="1"/>
</dbReference>
<proteinExistence type="predicted"/>
<dbReference type="InterPro" id="IPR012334">
    <property type="entry name" value="Pectin_lyas_fold"/>
</dbReference>
<feature type="signal peptide" evidence="1">
    <location>
        <begin position="1"/>
        <end position="26"/>
    </location>
</feature>
<dbReference type="Gene3D" id="2.160.20.10">
    <property type="entry name" value="Single-stranded right-handed beta-helix, Pectin lyase-like"/>
    <property type="match status" value="1"/>
</dbReference>
<evidence type="ECO:0000313" key="4">
    <source>
        <dbReference type="Proteomes" id="UP000646426"/>
    </source>
</evidence>
<feature type="domain" description="Big-1" evidence="2">
    <location>
        <begin position="774"/>
        <end position="863"/>
    </location>
</feature>
<reference evidence="3" key="1">
    <citation type="journal article" date="2014" name="Int. J. Syst. Evol. Microbiol.">
        <title>Complete genome sequence of Corynebacterium casei LMG S-19264T (=DSM 44701T), isolated from a smear-ripened cheese.</title>
        <authorList>
            <consortium name="US DOE Joint Genome Institute (JGI-PGF)"/>
            <person name="Walter F."/>
            <person name="Albersmeier A."/>
            <person name="Kalinowski J."/>
            <person name="Ruckert C."/>
        </authorList>
    </citation>
    <scope>NUCLEOTIDE SEQUENCE</scope>
    <source>
        <strain evidence="3">KCTC 23077</strain>
    </source>
</reference>
<dbReference type="Proteomes" id="UP000646426">
    <property type="component" value="Unassembled WGS sequence"/>
</dbReference>
<sequence>MTLHRRSLVTAFLVAAGLAASAHADAATTYYVRTDGGDARQCNGRSDAAYPGSGSARHCAWRHPFFALPPGGAPRIAGGDTLIIGGGSYEMGQGAPGAGRCGGASCYMAAPPSGPSATRRTRILGKAGTTPQLWGSGNTSRVLNLDRRSNIEIGNLEVTDRSDCVYAHTRRNARCATGGDWARVGLYARHAGNVWLHDLNIHGLAHMGMNTGALSNWRIERVRINKNGRAGWDAGLGGTAGSNSGPMVLRNVEVAWNGCGERWRTGEVWACWAQQTGGYGDGIGTYYTGGQWLIEDSFIHHNTSDGLDLRYMDGAEATKVVVRRLHAEANAGNQAKIRGNLVIENSVLVGNCAYWKGRYYMTKRDACRASGNALQLVLTSSDVIAIRHNTITGEGGVLIGANEGQRTSTIRIENNLLIGQPRWDKPSVRSSVYHANKAPARVTWAGNLVWRVKNGTCPTGSVCNRDPQLKSLNVDRFDATPHVGSPAIDRVSALAGLGTDFLAQPRPYGARSDIGAYELQPGGAPPAARPAPNRTCTRAAPSLRLAGPTGSAAAGTARTYTVTLRNNDSAACANTGFNLARTVPSGWAGTLSRTRVTLAPGASTSATLSIRSSTGAVAKGYGIGVGAGSGVGAAHRAKTSMTYAVRAPGSAANAGFSTTASTTKSTYAVGDTVVMTARVLRSGKPVAGAHVRFVALKPNRANRVVFKATTDRWGIARASFKSGSGSSSIGTYTLTTTATSGGRNDSARHAFAVGRSSRASTERPRSAPAGFTSTVATHKARYRAGSTVHLSSRVLKDGKPVANARVQFTALKPNGRNKTITTAYTDRDGYARKSIPTGAGPSSVGTYKLSVVATSRAMIAKAAATFSTYR</sequence>
<dbReference type="InterPro" id="IPR011050">
    <property type="entry name" value="Pectin_lyase_fold/virulence"/>
</dbReference>
<reference evidence="3" key="2">
    <citation type="submission" date="2020-09" db="EMBL/GenBank/DDBJ databases">
        <authorList>
            <person name="Sun Q."/>
            <person name="Kim S."/>
        </authorList>
    </citation>
    <scope>NUCLEOTIDE SEQUENCE</scope>
    <source>
        <strain evidence="3">KCTC 23077</strain>
    </source>
</reference>
<dbReference type="Gene3D" id="2.60.40.1120">
    <property type="entry name" value="Carboxypeptidase-like, regulatory domain"/>
    <property type="match status" value="1"/>
</dbReference>